<protein>
    <submittedName>
        <fullName evidence="4">Acyltransferase family</fullName>
    </submittedName>
</protein>
<keyword evidence="4" id="KW-0012">Acyltransferase</keyword>
<accession>A0A448NS92</accession>
<dbReference type="RefSeq" id="WP_034717621.1">
    <property type="nucleotide sequence ID" value="NZ_FOIX01000001.1"/>
</dbReference>
<feature type="transmembrane region" description="Helical" evidence="1">
    <location>
        <begin position="159"/>
        <end position="176"/>
    </location>
</feature>
<dbReference type="GO" id="GO:0016747">
    <property type="term" value="F:acyltransferase activity, transferring groups other than amino-acyl groups"/>
    <property type="evidence" value="ECO:0007669"/>
    <property type="project" value="InterPro"/>
</dbReference>
<dbReference type="Pfam" id="PF01757">
    <property type="entry name" value="Acyl_transf_3"/>
    <property type="match status" value="1"/>
</dbReference>
<dbReference type="KEGG" id="cant:NCTC13489_01885"/>
<dbReference type="PANTHER" id="PTHR23028:SF53">
    <property type="entry name" value="ACYL_TRANSF_3 DOMAIN-CONTAINING PROTEIN"/>
    <property type="match status" value="1"/>
</dbReference>
<proteinExistence type="predicted"/>
<keyword evidence="5" id="KW-1185">Reference proteome</keyword>
<keyword evidence="1" id="KW-0472">Membrane</keyword>
<dbReference type="AlphaFoldDB" id="A0A448NS92"/>
<evidence type="ECO:0000256" key="1">
    <source>
        <dbReference type="SAM" id="Phobius"/>
    </source>
</evidence>
<gene>
    <name evidence="3" type="ORF">HY04_04385</name>
    <name evidence="4" type="ORF">NCTC13489_01885</name>
</gene>
<feature type="transmembrane region" description="Helical" evidence="1">
    <location>
        <begin position="213"/>
        <end position="230"/>
    </location>
</feature>
<feature type="transmembrane region" description="Helical" evidence="1">
    <location>
        <begin position="296"/>
        <end position="320"/>
    </location>
</feature>
<evidence type="ECO:0000313" key="4">
    <source>
        <dbReference type="EMBL" id="VEH99970.1"/>
    </source>
</evidence>
<evidence type="ECO:0000313" key="3">
    <source>
        <dbReference type="EMBL" id="KEY17782.1"/>
    </source>
</evidence>
<dbReference type="Proteomes" id="UP000028349">
    <property type="component" value="Unassembled WGS sequence"/>
</dbReference>
<keyword evidence="1" id="KW-0812">Transmembrane</keyword>
<dbReference type="Proteomes" id="UP000270036">
    <property type="component" value="Chromosome"/>
</dbReference>
<keyword evidence="4" id="KW-0808">Transferase</keyword>
<evidence type="ECO:0000313" key="6">
    <source>
        <dbReference type="Proteomes" id="UP000270036"/>
    </source>
</evidence>
<feature type="transmembrane region" description="Helical" evidence="1">
    <location>
        <begin position="86"/>
        <end position="108"/>
    </location>
</feature>
<dbReference type="GO" id="GO:0000271">
    <property type="term" value="P:polysaccharide biosynthetic process"/>
    <property type="evidence" value="ECO:0007669"/>
    <property type="project" value="TreeGrafter"/>
</dbReference>
<dbReference type="STRING" id="266748.HY04_04385"/>
<reference evidence="3 5" key="1">
    <citation type="submission" date="2014-07" db="EMBL/GenBank/DDBJ databases">
        <authorList>
            <person name="Pisani N.G."/>
            <person name="Newman J.D."/>
        </authorList>
    </citation>
    <scope>NUCLEOTIDE SEQUENCE [LARGE SCALE GENOMIC DNA]</scope>
    <source>
        <strain evidence="3 5">LMG 24720</strain>
    </source>
</reference>
<feature type="transmembrane region" description="Helical" evidence="1">
    <location>
        <begin position="43"/>
        <end position="65"/>
    </location>
</feature>
<feature type="transmembrane region" description="Helical" evidence="1">
    <location>
        <begin position="128"/>
        <end position="147"/>
    </location>
</feature>
<dbReference type="EMBL" id="LR134441">
    <property type="protein sequence ID" value="VEH99970.1"/>
    <property type="molecule type" value="Genomic_DNA"/>
</dbReference>
<feature type="transmembrane region" description="Helical" evidence="1">
    <location>
        <begin position="267"/>
        <end position="284"/>
    </location>
</feature>
<name>A0A448NS92_9FLAO</name>
<dbReference type="PANTHER" id="PTHR23028">
    <property type="entry name" value="ACETYLTRANSFERASE"/>
    <property type="match status" value="1"/>
</dbReference>
<sequence length="334" mass="39481">MRLNNLQILRGISALLVCFYHFRESINFNHLKLGEILFSKGSIGVPIFFVISGFIMTFTTKNLLFSKERSIKKSVTSFYKKRIIRIVPLYYLLTLGWMIIGGTFFTYFSGDLLDRFIHSILFLPQKDTFPVLYLGWSLNYEMFFYLIFGISLLFKENRYFFIIGFFILSYLIGLFFKCENAFYKMATDFLNFYFISGIILALVLQKLKLSRKAALSICTGGILLFSFYFFRQNIEIGELVSLIIITFFVLSFLILDFNFQLKGNRFFVFLGDISYSLYLSHPFVEMFFRHFKIEGYLNILYIFLKLILVIGVAAFFHYVVEKRFTNYLKIKFQI</sequence>
<dbReference type="InterPro" id="IPR002656">
    <property type="entry name" value="Acyl_transf_3_dom"/>
</dbReference>
<dbReference type="EMBL" id="JPEP01000002">
    <property type="protein sequence ID" value="KEY17782.1"/>
    <property type="molecule type" value="Genomic_DNA"/>
</dbReference>
<dbReference type="InterPro" id="IPR050879">
    <property type="entry name" value="Acyltransferase_3"/>
</dbReference>
<feature type="domain" description="Acyltransferase 3" evidence="2">
    <location>
        <begin position="5"/>
        <end position="316"/>
    </location>
</feature>
<dbReference type="OrthoDB" id="290051at2"/>
<evidence type="ECO:0000313" key="5">
    <source>
        <dbReference type="Proteomes" id="UP000028349"/>
    </source>
</evidence>
<evidence type="ECO:0000259" key="2">
    <source>
        <dbReference type="Pfam" id="PF01757"/>
    </source>
</evidence>
<feature type="transmembrane region" description="Helical" evidence="1">
    <location>
        <begin position="182"/>
        <end position="204"/>
    </location>
</feature>
<feature type="transmembrane region" description="Helical" evidence="1">
    <location>
        <begin position="236"/>
        <end position="255"/>
    </location>
</feature>
<reference evidence="4 6" key="2">
    <citation type="submission" date="2018-12" db="EMBL/GenBank/DDBJ databases">
        <authorList>
            <consortium name="Pathogen Informatics"/>
        </authorList>
    </citation>
    <scope>NUCLEOTIDE SEQUENCE [LARGE SCALE GENOMIC DNA]</scope>
    <source>
        <strain evidence="4 6">NCTC13489</strain>
    </source>
</reference>
<dbReference type="GO" id="GO:0016020">
    <property type="term" value="C:membrane"/>
    <property type="evidence" value="ECO:0007669"/>
    <property type="project" value="TreeGrafter"/>
</dbReference>
<organism evidence="4 6">
    <name type="scientific">Kaistella antarctica</name>
    <dbReference type="NCBI Taxonomy" id="266748"/>
    <lineage>
        <taxon>Bacteria</taxon>
        <taxon>Pseudomonadati</taxon>
        <taxon>Bacteroidota</taxon>
        <taxon>Flavobacteriia</taxon>
        <taxon>Flavobacteriales</taxon>
        <taxon>Weeksellaceae</taxon>
        <taxon>Chryseobacterium group</taxon>
        <taxon>Kaistella</taxon>
    </lineage>
</organism>
<keyword evidence="1" id="KW-1133">Transmembrane helix</keyword>